<comment type="caution">
    <text evidence="2">The sequence shown here is derived from an EMBL/GenBank/DDBJ whole genome shotgun (WGS) entry which is preliminary data.</text>
</comment>
<sequence length="65" mass="7109">MLLEGVTGAVAGLAIGLFFKGIEFILKRVCGYVVSEGYKQLYFFLGIMFMVVYGLPALYAYIGVS</sequence>
<feature type="transmembrane region" description="Helical" evidence="1">
    <location>
        <begin position="6"/>
        <end position="29"/>
    </location>
</feature>
<keyword evidence="1" id="KW-0812">Transmembrane</keyword>
<reference evidence="2" key="1">
    <citation type="journal article" date="2020" name="Microorganisms">
        <title>Reliable Identification of Environmental Pseudomonas Isolates Using the rpoD Gene.</title>
        <authorList>
            <consortium name="The Broad Institute Genome Sequencing Platform"/>
            <person name="Girard L."/>
            <person name="Lood C."/>
            <person name="Rokni-Zadeh H."/>
            <person name="van Noort V."/>
            <person name="Lavigne R."/>
            <person name="De Mot R."/>
        </authorList>
    </citation>
    <scope>NUCLEOTIDE SEQUENCE</scope>
    <source>
        <strain evidence="2">SWRI12</strain>
    </source>
</reference>
<evidence type="ECO:0000256" key="1">
    <source>
        <dbReference type="SAM" id="Phobius"/>
    </source>
</evidence>
<keyword evidence="1" id="KW-1133">Transmembrane helix</keyword>
<evidence type="ECO:0000313" key="2">
    <source>
        <dbReference type="EMBL" id="MBC3391025.1"/>
    </source>
</evidence>
<reference evidence="2" key="2">
    <citation type="submission" date="2020-07" db="EMBL/GenBank/DDBJ databases">
        <authorList>
            <person name="Lood C."/>
            <person name="Girard L."/>
        </authorList>
    </citation>
    <scope>NUCLEOTIDE SEQUENCE</scope>
    <source>
        <strain evidence="2">SWRI12</strain>
    </source>
</reference>
<organism evidence="2">
    <name type="scientific">Pseudomonas zanjanensis</name>
    <dbReference type="NCBI Taxonomy" id="2745496"/>
    <lineage>
        <taxon>Bacteria</taxon>
        <taxon>Pseudomonadati</taxon>
        <taxon>Pseudomonadota</taxon>
        <taxon>Gammaproteobacteria</taxon>
        <taxon>Pseudomonadales</taxon>
        <taxon>Pseudomonadaceae</taxon>
        <taxon>Pseudomonas</taxon>
    </lineage>
</organism>
<accession>A0A923FFZ6</accession>
<protein>
    <submittedName>
        <fullName evidence="2">Uncharacterized protein</fullName>
    </submittedName>
</protein>
<name>A0A923FFZ6_9PSED</name>
<proteinExistence type="predicted"/>
<dbReference type="EMBL" id="JABWRB010000018">
    <property type="protein sequence ID" value="MBC3391025.1"/>
    <property type="molecule type" value="Genomic_DNA"/>
</dbReference>
<keyword evidence="1" id="KW-0472">Membrane</keyword>
<dbReference type="AlphaFoldDB" id="A0A923FFZ6"/>
<feature type="transmembrane region" description="Helical" evidence="1">
    <location>
        <begin position="41"/>
        <end position="62"/>
    </location>
</feature>
<gene>
    <name evidence="2" type="ORF">HU715_15275</name>
</gene>